<feature type="region of interest" description="Disordered" evidence="2">
    <location>
        <begin position="252"/>
        <end position="283"/>
    </location>
</feature>
<dbReference type="GO" id="GO:0003676">
    <property type="term" value="F:nucleic acid binding"/>
    <property type="evidence" value="ECO:0007669"/>
    <property type="project" value="InterPro"/>
</dbReference>
<feature type="compositionally biased region" description="Polar residues" evidence="2">
    <location>
        <begin position="252"/>
        <end position="263"/>
    </location>
</feature>
<organism evidence="4 5">
    <name type="scientific">Lolium multiflorum</name>
    <name type="common">Italian ryegrass</name>
    <name type="synonym">Lolium perenne subsp. multiflorum</name>
    <dbReference type="NCBI Taxonomy" id="4521"/>
    <lineage>
        <taxon>Eukaryota</taxon>
        <taxon>Viridiplantae</taxon>
        <taxon>Streptophyta</taxon>
        <taxon>Embryophyta</taxon>
        <taxon>Tracheophyta</taxon>
        <taxon>Spermatophyta</taxon>
        <taxon>Magnoliopsida</taxon>
        <taxon>Liliopsida</taxon>
        <taxon>Poales</taxon>
        <taxon>Poaceae</taxon>
        <taxon>BOP clade</taxon>
        <taxon>Pooideae</taxon>
        <taxon>Poodae</taxon>
        <taxon>Poeae</taxon>
        <taxon>Poeae Chloroplast Group 2 (Poeae type)</taxon>
        <taxon>Loliodinae</taxon>
        <taxon>Loliinae</taxon>
        <taxon>Lolium</taxon>
    </lineage>
</organism>
<dbReference type="EMBL" id="JAUUTY010000006">
    <property type="protein sequence ID" value="KAK1618554.1"/>
    <property type="molecule type" value="Genomic_DNA"/>
</dbReference>
<evidence type="ECO:0000259" key="3">
    <source>
        <dbReference type="PROSITE" id="PS50158"/>
    </source>
</evidence>
<accession>A0AAD8RFJ4</accession>
<keyword evidence="1" id="KW-0863">Zinc-finger</keyword>
<evidence type="ECO:0000313" key="5">
    <source>
        <dbReference type="Proteomes" id="UP001231189"/>
    </source>
</evidence>
<dbReference type="PANTHER" id="PTHR31286">
    <property type="entry name" value="GLYCINE-RICH CELL WALL STRUCTURAL PROTEIN 1.8-LIKE"/>
    <property type="match status" value="1"/>
</dbReference>
<feature type="compositionally biased region" description="Basic and acidic residues" evidence="2">
    <location>
        <begin position="380"/>
        <end position="389"/>
    </location>
</feature>
<dbReference type="PANTHER" id="PTHR31286:SF166">
    <property type="entry name" value="OS01G0177800 PROTEIN"/>
    <property type="match status" value="1"/>
</dbReference>
<dbReference type="Proteomes" id="UP001231189">
    <property type="component" value="Unassembled WGS sequence"/>
</dbReference>
<name>A0AAD8RFJ4_LOLMU</name>
<keyword evidence="1" id="KW-0862">Zinc</keyword>
<keyword evidence="1" id="KW-0479">Metal-binding</keyword>
<proteinExistence type="predicted"/>
<gene>
    <name evidence="4" type="ORF">QYE76_024071</name>
</gene>
<reference evidence="4" key="1">
    <citation type="submission" date="2023-07" db="EMBL/GenBank/DDBJ databases">
        <title>A chromosome-level genome assembly of Lolium multiflorum.</title>
        <authorList>
            <person name="Chen Y."/>
            <person name="Copetti D."/>
            <person name="Kolliker R."/>
            <person name="Studer B."/>
        </authorList>
    </citation>
    <scope>NUCLEOTIDE SEQUENCE</scope>
    <source>
        <strain evidence="4">02402/16</strain>
        <tissue evidence="4">Leaf</tissue>
    </source>
</reference>
<keyword evidence="5" id="KW-1185">Reference proteome</keyword>
<sequence>MAATSGDGGVEAVKGAGACSDPLMVVEDSQDKEKIGPARGPAGAEDNVTEMLERLNLTSDEADAVILEDEREENLMNLEWALIDKERVKEGAPWTVGKHAVLLNDFVPTLKPSEVTFDKIMLWARIINPRFELMNKIWGELLGAKVGKVEKVDVDAQGRAWGDYLRVRVSVNVAKPLMRWVTAYSKKHKAYETYEVKYERLPHYCFSCGIIGHSSLECPTPGERDEEGKLPYNADKLCVKEEKRKFFSMSKFGQSSQMGARNSQYEEKHGESHPPKANSGEKRMDIMKIQDEVTLPTKSKEQTHKQKAKVEVGIVSKEFALAQSNVTKVTGQKRKQLKVYRPKGQVQVHEEKTHDVSNLALTLPGRNPSGECPFPYLTARGDDDQIDSHKKQKMERATYSTGSTDQAEAAAEQPRHTQ</sequence>
<dbReference type="PROSITE" id="PS50158">
    <property type="entry name" value="ZF_CCHC"/>
    <property type="match status" value="1"/>
</dbReference>
<evidence type="ECO:0000313" key="4">
    <source>
        <dbReference type="EMBL" id="KAK1618554.1"/>
    </source>
</evidence>
<protein>
    <recommendedName>
        <fullName evidence="3">CCHC-type domain-containing protein</fullName>
    </recommendedName>
</protein>
<feature type="compositionally biased region" description="Basic and acidic residues" evidence="2">
    <location>
        <begin position="264"/>
        <end position="283"/>
    </location>
</feature>
<dbReference type="AlphaFoldDB" id="A0AAD8RFJ4"/>
<dbReference type="Pfam" id="PF14392">
    <property type="entry name" value="zf-CCHC_4"/>
    <property type="match status" value="1"/>
</dbReference>
<evidence type="ECO:0000256" key="2">
    <source>
        <dbReference type="SAM" id="MobiDB-lite"/>
    </source>
</evidence>
<feature type="domain" description="CCHC-type" evidence="3">
    <location>
        <begin position="205"/>
        <end position="219"/>
    </location>
</feature>
<dbReference type="InterPro" id="IPR025836">
    <property type="entry name" value="Zn_knuckle_CX2CX4HX4C"/>
</dbReference>
<feature type="region of interest" description="Disordered" evidence="2">
    <location>
        <begin position="379"/>
        <end position="418"/>
    </location>
</feature>
<evidence type="ECO:0000256" key="1">
    <source>
        <dbReference type="PROSITE-ProRule" id="PRU00047"/>
    </source>
</evidence>
<dbReference type="InterPro" id="IPR001878">
    <property type="entry name" value="Znf_CCHC"/>
</dbReference>
<dbReference type="GO" id="GO:0008270">
    <property type="term" value="F:zinc ion binding"/>
    <property type="evidence" value="ECO:0007669"/>
    <property type="project" value="UniProtKB-KW"/>
</dbReference>
<comment type="caution">
    <text evidence="4">The sequence shown here is derived from an EMBL/GenBank/DDBJ whole genome shotgun (WGS) entry which is preliminary data.</text>
</comment>
<dbReference type="InterPro" id="IPR040256">
    <property type="entry name" value="At4g02000-like"/>
</dbReference>